<evidence type="ECO:0000313" key="2">
    <source>
        <dbReference type="EMBL" id="CCI40560.1"/>
    </source>
</evidence>
<accession>A0A024G1M5</accession>
<dbReference type="InParanoid" id="A0A024G1M5"/>
<sequence>MQDSNAHNDVLSNSKKILPKAQKLLLLASVRNDSLTLREYRNVLAECLQPEASANLKAIGFQLAHQSPTCSTSATWNIVMEALITELASSEDTSVLKHAIPLFDILPVIALIEFVMASEKEPMNKFRNVLLHADPHIHCLAIAVLTRLSIRIACSLADEILQSFPFESHEARIICQQDINLILIDIHKLIFQDLFASNNSVRSEAFTAMSNLFSQSALFQQSFPKETKSSSSYRAEALALNDLVCLVLREACPAICSLVRSADTLPDERKADGMYWLAMVLGFLMDRTGARCPGISVPYLTVDYDNDVEVSQMEGAEEELAQPSTQRLRMDQFAHDFLSVKLYSILRYASLLQASVICRASFHLLLHPLLEFSRFQMARPLLNHLITQCHHQETIKAKEEMAKMLFHTFLWLSASDCVQAFPQTLDALLLVDREREESYFVPLLIHGIVLRAICQSELVLLKLLYGLDLFQRFCSENTTKAISLSATCALDQLLQAHITIPAALRKRGLAEDSKALENIPASQILVLESFFRLLYPFPESKSFDIHHLQNGFMALLMDHFCHILSGTQSPFQESLQLMANLLDANAYPHISSQKARLQLVSLAIRMIPQFQTISAPLLLTYLEHEFGLLQTAFDANEPAIDFFNKPNRKNPFFDTEDHLEIVSSMVTCIKLLTMIQPSMRMQTTKISTQIASIMASKREEHMFLTQIESQVQLSVHATSPYLHDWFLHCGSSSIFNLAPLFACDPFSSDRALAWEQDSVVVSGSNDPLSIAVSYRHADPSQRNRITLIVSACNCTNFEMSDVELFIRYSAIVSYESKCNDLVLTIRPHAYGAALLPNGTIRIERNFHVHQFSRPTFGFQLVFKEESTTDQESIAVVERIKLAACDPFIVGFDAFLRLKDEVAAPSASVFRVMWQSADDRFAFSVVSTALESTSSLSFAQTLINDCKACVHILPDLLIDSASHIHIAYIAQTQWKSRILGSLVLTARKNATKNSVIEWIGSLEVRSSKSVIFELQSAPEACLRIFVSNHVRLDQPQAHAAEPFETLVHENVLKSRPQPHKKVDEEMLEDMSTAVP</sequence>
<dbReference type="EMBL" id="CAIX01000009">
    <property type="protein sequence ID" value="CCI40560.1"/>
    <property type="molecule type" value="Genomic_DNA"/>
</dbReference>
<name>A0A024G1M5_9STRA</name>
<protein>
    <recommendedName>
        <fullName evidence="4">AP-5 complex subunit beta-1</fullName>
    </recommendedName>
</protein>
<organism evidence="2 3">
    <name type="scientific">Albugo candida</name>
    <dbReference type="NCBI Taxonomy" id="65357"/>
    <lineage>
        <taxon>Eukaryota</taxon>
        <taxon>Sar</taxon>
        <taxon>Stramenopiles</taxon>
        <taxon>Oomycota</taxon>
        <taxon>Peronosporomycetes</taxon>
        <taxon>Albuginales</taxon>
        <taxon>Albuginaceae</taxon>
        <taxon>Albugo</taxon>
    </lineage>
</organism>
<comment type="caution">
    <text evidence="2">The sequence shown here is derived from an EMBL/GenBank/DDBJ whole genome shotgun (WGS) entry which is preliminary data.</text>
</comment>
<dbReference type="Proteomes" id="UP000053237">
    <property type="component" value="Unassembled WGS sequence"/>
</dbReference>
<reference evidence="2 3" key="1">
    <citation type="submission" date="2012-05" db="EMBL/GenBank/DDBJ databases">
        <title>Recombination and specialization in a pathogen metapopulation.</title>
        <authorList>
            <person name="Gardiner A."/>
            <person name="Kemen E."/>
            <person name="Schultz-Larsen T."/>
            <person name="MacLean D."/>
            <person name="Van Oosterhout C."/>
            <person name="Jones J.D.G."/>
        </authorList>
    </citation>
    <scope>NUCLEOTIDE SEQUENCE [LARGE SCALE GENOMIC DNA]</scope>
    <source>
        <strain evidence="2 3">Ac Nc2</strain>
    </source>
</reference>
<keyword evidence="3" id="KW-1185">Reference proteome</keyword>
<evidence type="ECO:0000313" key="3">
    <source>
        <dbReference type="Proteomes" id="UP000053237"/>
    </source>
</evidence>
<evidence type="ECO:0008006" key="4">
    <source>
        <dbReference type="Google" id="ProtNLM"/>
    </source>
</evidence>
<dbReference type="AlphaFoldDB" id="A0A024G1M5"/>
<proteinExistence type="predicted"/>
<gene>
    <name evidence="2" type="ORF">BN9_013440</name>
</gene>
<feature type="region of interest" description="Disordered" evidence="1">
    <location>
        <begin position="1054"/>
        <end position="1074"/>
    </location>
</feature>
<dbReference type="OrthoDB" id="69102at2759"/>
<evidence type="ECO:0000256" key="1">
    <source>
        <dbReference type="SAM" id="MobiDB-lite"/>
    </source>
</evidence>